<sequence length="72" mass="8326">MPGFEARFSQNLAPVSREKPQNPYLAYISHLFSKPYLILRMYENASIGQKLNDAFLSSKNRYICNPKQINSD</sequence>
<dbReference type="AlphaFoldDB" id="A0A551YHR1"/>
<comment type="caution">
    <text evidence="1">The sequence shown here is derived from an EMBL/GenBank/DDBJ whole genome shotgun (WGS) entry which is preliminary data.</text>
</comment>
<dbReference type="Proteomes" id="UP000316443">
    <property type="component" value="Unassembled WGS sequence"/>
</dbReference>
<evidence type="ECO:0000313" key="1">
    <source>
        <dbReference type="EMBL" id="TRT60491.1"/>
    </source>
</evidence>
<evidence type="ECO:0000313" key="2">
    <source>
        <dbReference type="Proteomes" id="UP000316443"/>
    </source>
</evidence>
<name>A0A551YHR1_MICAE</name>
<proteinExistence type="predicted"/>
<dbReference type="EMBL" id="SFCA01000045">
    <property type="protein sequence ID" value="TRT60491.1"/>
    <property type="molecule type" value="Genomic_DNA"/>
</dbReference>
<protein>
    <submittedName>
        <fullName evidence="1">Uncharacterized protein</fullName>
    </submittedName>
</protein>
<reference evidence="1 2" key="1">
    <citation type="submission" date="2019-01" db="EMBL/GenBank/DDBJ databases">
        <title>Coherence of Microcystis species and biogeography revealed through population genomics.</title>
        <authorList>
            <person name="Perez-Carrascal O.M."/>
            <person name="Terrat Y."/>
            <person name="Giani A."/>
            <person name="Fortin N."/>
            <person name="Tromas N."/>
            <person name="Shapiro B.J."/>
        </authorList>
    </citation>
    <scope>NUCLEOTIDE SEQUENCE [LARGE SCALE GENOMIC DNA]</scope>
    <source>
        <strain evidence="1">Ma_QC_C_20070703_M131</strain>
    </source>
</reference>
<organism evidence="1 2">
    <name type="scientific">Microcystis aeruginosa Ma_QC_C_20070703_M131</name>
    <dbReference type="NCBI Taxonomy" id="2486263"/>
    <lineage>
        <taxon>Bacteria</taxon>
        <taxon>Bacillati</taxon>
        <taxon>Cyanobacteriota</taxon>
        <taxon>Cyanophyceae</taxon>
        <taxon>Oscillatoriophycideae</taxon>
        <taxon>Chroococcales</taxon>
        <taxon>Microcystaceae</taxon>
        <taxon>Microcystis</taxon>
    </lineage>
</organism>
<gene>
    <name evidence="1" type="ORF">EWV85_03985</name>
</gene>
<accession>A0A551YHR1</accession>